<evidence type="ECO:0000313" key="5">
    <source>
        <dbReference type="Proteomes" id="UP001164439"/>
    </source>
</evidence>
<dbReference type="EMBL" id="CP114413">
    <property type="protein sequence ID" value="WAZ26037.1"/>
    <property type="molecule type" value="Genomic_DNA"/>
</dbReference>
<dbReference type="PANTHER" id="PTHR36845">
    <property type="entry name" value="HYDROLASE, PUTATIVE (AFU_ORTHOLOGUE AFUA_7G05090)-RELATED"/>
    <property type="match status" value="1"/>
</dbReference>
<proteinExistence type="inferred from homology"/>
<keyword evidence="5" id="KW-1185">Reference proteome</keyword>
<sequence length="399" mass="43543">MLATAAGAAAMGVTTAQNAQAQNAQAPNAPALRDAADYAVEKIRSMAPRVTAFPVGTRFEKWVYSQNGDWVGGFWPGTLWMAWLHSGDDELRARALESAAKLAPRQYDTTTHDLGFLFYPSWVTAWRLTGDEAWRTGALRAADSLIRRYNPRGRFIRAWGALDDPNNAGRVIIDTMMNLDLLAFASAQTGDPKYLDIAVEHARTAQRVFPRPDGSTPHVYDFDPATGAPLGPGTVQGYSPTSCWSRGQAWGLYGFTTIHRRTGNRDFLATAQKLADYALGALTPDHVPVWDYRAPQAPHDIKDASAGAVMACGLLDLSAATGRQEYRSAALRLLTALSRTCLTRNSARAEAVVARCTRNRPAEDGVEISLPYADYYLLEGILRVLAPQQVDRAIDLSSV</sequence>
<dbReference type="GO" id="GO:0016787">
    <property type="term" value="F:hydrolase activity"/>
    <property type="evidence" value="ECO:0007669"/>
    <property type="project" value="UniProtKB-KW"/>
</dbReference>
<dbReference type="InterPro" id="IPR010905">
    <property type="entry name" value="Glyco_hydro_88"/>
</dbReference>
<dbReference type="SUPFAM" id="SSF48208">
    <property type="entry name" value="Six-hairpin glycosidases"/>
    <property type="match status" value="1"/>
</dbReference>
<accession>A0ABY7KRM5</accession>
<protein>
    <submittedName>
        <fullName evidence="4">Glycoside hydrolase family 88 protein</fullName>
    </submittedName>
</protein>
<evidence type="ECO:0000256" key="3">
    <source>
        <dbReference type="SAM" id="SignalP"/>
    </source>
</evidence>
<dbReference type="Proteomes" id="UP001164439">
    <property type="component" value="Chromosome"/>
</dbReference>
<keyword evidence="1 4" id="KW-0378">Hydrolase</keyword>
<evidence type="ECO:0000256" key="1">
    <source>
        <dbReference type="ARBA" id="ARBA00022801"/>
    </source>
</evidence>
<dbReference type="InterPro" id="IPR052369">
    <property type="entry name" value="UG_Glycosaminoglycan_Hydrolase"/>
</dbReference>
<feature type="chain" id="PRO_5045150912" evidence="3">
    <location>
        <begin position="22"/>
        <end position="399"/>
    </location>
</feature>
<comment type="similarity">
    <text evidence="2">Belongs to the glycosyl hydrolase 88 family.</text>
</comment>
<feature type="signal peptide" evidence="3">
    <location>
        <begin position="1"/>
        <end position="21"/>
    </location>
</feature>
<evidence type="ECO:0000256" key="2">
    <source>
        <dbReference type="ARBA" id="ARBA00038358"/>
    </source>
</evidence>
<evidence type="ECO:0000313" key="4">
    <source>
        <dbReference type="EMBL" id="WAZ26037.1"/>
    </source>
</evidence>
<keyword evidence="3" id="KW-0732">Signal</keyword>
<dbReference type="InterPro" id="IPR012341">
    <property type="entry name" value="6hp_glycosidase-like_sf"/>
</dbReference>
<organism evidence="4 5">
    <name type="scientific">Streptomyces cinnabarinus</name>
    <dbReference type="NCBI Taxonomy" id="67287"/>
    <lineage>
        <taxon>Bacteria</taxon>
        <taxon>Bacillati</taxon>
        <taxon>Actinomycetota</taxon>
        <taxon>Actinomycetes</taxon>
        <taxon>Kitasatosporales</taxon>
        <taxon>Streptomycetaceae</taxon>
        <taxon>Streptomyces</taxon>
    </lineage>
</organism>
<name>A0ABY7KRM5_9ACTN</name>
<dbReference type="PANTHER" id="PTHR36845:SF1">
    <property type="entry name" value="HYDROLASE, PUTATIVE (AFU_ORTHOLOGUE AFUA_7G05090)-RELATED"/>
    <property type="match status" value="1"/>
</dbReference>
<reference evidence="4" key="1">
    <citation type="submission" date="2022-12" db="EMBL/GenBank/DDBJ databases">
        <authorList>
            <person name="Ruckert C."/>
            <person name="Busche T."/>
            <person name="Kalinowski J."/>
            <person name="Wittmann C."/>
        </authorList>
    </citation>
    <scope>NUCLEOTIDE SEQUENCE</scope>
    <source>
        <strain evidence="4">DSM 40467</strain>
    </source>
</reference>
<dbReference type="Pfam" id="PF07470">
    <property type="entry name" value="Glyco_hydro_88"/>
    <property type="match status" value="1"/>
</dbReference>
<dbReference type="Gene3D" id="1.50.10.10">
    <property type="match status" value="1"/>
</dbReference>
<dbReference type="InterPro" id="IPR008928">
    <property type="entry name" value="6-hairpin_glycosidase_sf"/>
</dbReference>
<dbReference type="RefSeq" id="WP_269663521.1">
    <property type="nucleotide sequence ID" value="NZ_CP114413.1"/>
</dbReference>
<gene>
    <name evidence="4" type="ORF">STRCI_007579</name>
</gene>